<gene>
    <name evidence="3" type="ORF">E6K78_05825</name>
</gene>
<dbReference type="SUPFAM" id="SSF56935">
    <property type="entry name" value="Porins"/>
    <property type="match status" value="1"/>
</dbReference>
<dbReference type="Proteomes" id="UP000316609">
    <property type="component" value="Unassembled WGS sequence"/>
</dbReference>
<comment type="caution">
    <text evidence="3">The sequence shown here is derived from an EMBL/GenBank/DDBJ whole genome shotgun (WGS) entry which is preliminary data.</text>
</comment>
<reference evidence="3 4" key="1">
    <citation type="journal article" date="2019" name="Nat. Microbiol.">
        <title>Mediterranean grassland soil C-N compound turnover is dependent on rainfall and depth, and is mediated by genomically divergent microorganisms.</title>
        <authorList>
            <person name="Diamond S."/>
            <person name="Andeer P.F."/>
            <person name="Li Z."/>
            <person name="Crits-Christoph A."/>
            <person name="Burstein D."/>
            <person name="Anantharaman K."/>
            <person name="Lane K.R."/>
            <person name="Thomas B.C."/>
            <person name="Pan C."/>
            <person name="Northen T.R."/>
            <person name="Banfield J.F."/>
        </authorList>
    </citation>
    <scope>NUCLEOTIDE SEQUENCE [LARGE SCALE GENOMIC DNA]</scope>
    <source>
        <strain evidence="3">WS_8</strain>
    </source>
</reference>
<feature type="chain" id="PRO_5021823148" description="Transporter" evidence="2">
    <location>
        <begin position="21"/>
        <end position="419"/>
    </location>
</feature>
<feature type="signal peptide" evidence="2">
    <location>
        <begin position="1"/>
        <end position="20"/>
    </location>
</feature>
<feature type="region of interest" description="Disordered" evidence="1">
    <location>
        <begin position="98"/>
        <end position="117"/>
    </location>
</feature>
<organism evidence="3 4">
    <name type="scientific">Eiseniibacteriota bacterium</name>
    <dbReference type="NCBI Taxonomy" id="2212470"/>
    <lineage>
        <taxon>Bacteria</taxon>
        <taxon>Candidatus Eiseniibacteriota</taxon>
    </lineage>
</organism>
<protein>
    <recommendedName>
        <fullName evidence="5">Transporter</fullName>
    </recommendedName>
</protein>
<evidence type="ECO:0000256" key="1">
    <source>
        <dbReference type="SAM" id="MobiDB-lite"/>
    </source>
</evidence>
<evidence type="ECO:0000256" key="2">
    <source>
        <dbReference type="SAM" id="SignalP"/>
    </source>
</evidence>
<accession>A0A538TTN8</accession>
<dbReference type="AlphaFoldDB" id="A0A538TTN8"/>
<keyword evidence="2" id="KW-0732">Signal</keyword>
<evidence type="ECO:0008006" key="5">
    <source>
        <dbReference type="Google" id="ProtNLM"/>
    </source>
</evidence>
<evidence type="ECO:0000313" key="3">
    <source>
        <dbReference type="EMBL" id="TMQ66955.1"/>
    </source>
</evidence>
<dbReference type="EMBL" id="VBOY01000051">
    <property type="protein sequence ID" value="TMQ66955.1"/>
    <property type="molecule type" value="Genomic_DNA"/>
</dbReference>
<name>A0A538TTN8_UNCEI</name>
<proteinExistence type="predicted"/>
<evidence type="ECO:0000313" key="4">
    <source>
        <dbReference type="Proteomes" id="UP000316609"/>
    </source>
</evidence>
<sequence length="419" mass="45252">MFKCFALFCLILALPVAAQAQTSRVEGMAIQGDYIKDYTGMYTYTSSVNNVGNLVYGELGINTVAGPLDRAVGAVIGDLWEGKYGTWAIHMREFTPQLGQGDVTSSPSPGAFGGDPNSNTNESFDLMWGRKFGTTSLGLRLNRSYARSESDVGIAAPGPLLLSDIKWDFEQGLGTDPNFARNILGFGGGLGFEMSPTTNFELSVLYQSRTYTTRTETGGTLEDGGPATYQLAARAFWQWQPNIMVIPAFKWSSFDLSTKDSTGTTNDNSLKSWQVGASGDWTLGSNDLFILGATVAQNKVDQQEDITSSGFANGTITETFTPQIFAALETHVNNWLTLRFGANKGAWHSIKTENNSATPAESERIKDSPFNMSLGAGVKVGSLQLDAVLNDNLPQNGLYLFSGAVTDPMFSKVTATYSF</sequence>